<evidence type="ECO:0000313" key="3">
    <source>
        <dbReference type="Proteomes" id="UP000177331"/>
    </source>
</evidence>
<dbReference type="Proteomes" id="UP000177331">
    <property type="component" value="Unassembled WGS sequence"/>
</dbReference>
<evidence type="ECO:0000256" key="1">
    <source>
        <dbReference type="SAM" id="MobiDB-lite"/>
    </source>
</evidence>
<organism evidence="2 3">
    <name type="scientific">Candidatus Uhrbacteria bacterium RIFOXYB2_FULL_45_11</name>
    <dbReference type="NCBI Taxonomy" id="1802421"/>
    <lineage>
        <taxon>Bacteria</taxon>
        <taxon>Candidatus Uhriibacteriota</taxon>
    </lineage>
</organism>
<reference evidence="2 3" key="1">
    <citation type="journal article" date="2016" name="Nat. Commun.">
        <title>Thousands of microbial genomes shed light on interconnected biogeochemical processes in an aquifer system.</title>
        <authorList>
            <person name="Anantharaman K."/>
            <person name="Brown C.T."/>
            <person name="Hug L.A."/>
            <person name="Sharon I."/>
            <person name="Castelle C.J."/>
            <person name="Probst A.J."/>
            <person name="Thomas B.C."/>
            <person name="Singh A."/>
            <person name="Wilkins M.J."/>
            <person name="Karaoz U."/>
            <person name="Brodie E.L."/>
            <person name="Williams K.H."/>
            <person name="Hubbard S.S."/>
            <person name="Banfield J.F."/>
        </authorList>
    </citation>
    <scope>NUCLEOTIDE SEQUENCE [LARGE SCALE GENOMIC DNA]</scope>
</reference>
<feature type="region of interest" description="Disordered" evidence="1">
    <location>
        <begin position="1"/>
        <end position="20"/>
    </location>
</feature>
<name>A0A1F7WAR9_9BACT</name>
<proteinExistence type="predicted"/>
<comment type="caution">
    <text evidence="2">The sequence shown here is derived from an EMBL/GenBank/DDBJ whole genome shotgun (WGS) entry which is preliminary data.</text>
</comment>
<protein>
    <submittedName>
        <fullName evidence="2">Uncharacterized protein</fullName>
    </submittedName>
</protein>
<dbReference type="AlphaFoldDB" id="A0A1F7WAR9"/>
<sequence>MYRSRSIGPLHAAKDRTMSLNQNRERGIALRERSQESLSSSSNLLFRILQRDCLLQPKVDQIVDNTELSNG</sequence>
<accession>A0A1F7WAR9</accession>
<dbReference type="EMBL" id="MGFD01000012">
    <property type="protein sequence ID" value="OGL99307.1"/>
    <property type="molecule type" value="Genomic_DNA"/>
</dbReference>
<evidence type="ECO:0000313" key="2">
    <source>
        <dbReference type="EMBL" id="OGL99307.1"/>
    </source>
</evidence>
<gene>
    <name evidence="2" type="ORF">A2318_00225</name>
</gene>